<name>A0A6M3L5C8_9ZZZZ</name>
<proteinExistence type="predicted"/>
<gene>
    <name evidence="1" type="ORF">MM415B02480_0003</name>
</gene>
<organism evidence="1">
    <name type="scientific">viral metagenome</name>
    <dbReference type="NCBI Taxonomy" id="1070528"/>
    <lineage>
        <taxon>unclassified sequences</taxon>
        <taxon>metagenomes</taxon>
        <taxon>organismal metagenomes</taxon>
    </lineage>
</organism>
<sequence length="107" mass="12399">MANINISFNTKDKKCSISINGQILDNVNSILIDKYEYNDEEEAHIEITMREVMEDDGMAKVTRLYASKQDKENALSIDDLETYADSKFERLREAACRWLGRSNRNDD</sequence>
<evidence type="ECO:0000313" key="1">
    <source>
        <dbReference type="EMBL" id="QJA89906.1"/>
    </source>
</evidence>
<reference evidence="1" key="1">
    <citation type="submission" date="2020-03" db="EMBL/GenBank/DDBJ databases">
        <title>The deep terrestrial virosphere.</title>
        <authorList>
            <person name="Holmfeldt K."/>
            <person name="Nilsson E."/>
            <person name="Simone D."/>
            <person name="Lopez-Fernandez M."/>
            <person name="Wu X."/>
            <person name="de Brujin I."/>
            <person name="Lundin D."/>
            <person name="Andersson A."/>
            <person name="Bertilsson S."/>
            <person name="Dopson M."/>
        </authorList>
    </citation>
    <scope>NUCLEOTIDE SEQUENCE</scope>
    <source>
        <strain evidence="1">MM415B02480</strain>
    </source>
</reference>
<accession>A0A6M3L5C8</accession>
<dbReference type="EMBL" id="MT142877">
    <property type="protein sequence ID" value="QJA89906.1"/>
    <property type="molecule type" value="Genomic_DNA"/>
</dbReference>
<dbReference type="AlphaFoldDB" id="A0A6M3L5C8"/>
<protein>
    <submittedName>
        <fullName evidence="1">Uncharacterized protein</fullName>
    </submittedName>
</protein>